<dbReference type="Gene3D" id="3.40.309.10">
    <property type="entry name" value="Aldehyde Dehydrogenase, Chain A, domain 2"/>
    <property type="match status" value="1"/>
</dbReference>
<comment type="caution">
    <text evidence="6">The sequence shown here is derived from an EMBL/GenBank/DDBJ whole genome shotgun (WGS) entry which is preliminary data.</text>
</comment>
<feature type="domain" description="Aldehyde dehydrogenase" evidence="5">
    <location>
        <begin position="25"/>
        <end position="481"/>
    </location>
</feature>
<evidence type="ECO:0000256" key="2">
    <source>
        <dbReference type="ARBA" id="ARBA00023002"/>
    </source>
</evidence>
<reference evidence="6" key="1">
    <citation type="submission" date="2022-12" db="EMBL/GenBank/DDBJ databases">
        <title>Draft genome sequence of the thermophilic strain Brevibacillus thermoruber HT42, isolated from Los Humeros, Puebla, Mexico, with biotechnological potential.</title>
        <authorList>
            <person name="Lara Sanchez J."/>
            <person name="Solis Palacios R."/>
            <person name="Bustos Baena A.S."/>
            <person name="Ruz Baez A.E."/>
            <person name="Espinosa Luna G."/>
            <person name="Oliart Ros R.M."/>
        </authorList>
    </citation>
    <scope>NUCLEOTIDE SEQUENCE</scope>
    <source>
        <strain evidence="6">HT42</strain>
    </source>
</reference>
<evidence type="ECO:0000256" key="1">
    <source>
        <dbReference type="ARBA" id="ARBA00009986"/>
    </source>
</evidence>
<keyword evidence="7" id="KW-1185">Reference proteome</keyword>
<dbReference type="GO" id="GO:0004777">
    <property type="term" value="F:succinate-semialdehyde dehydrogenase (NAD+) activity"/>
    <property type="evidence" value="ECO:0007669"/>
    <property type="project" value="TreeGrafter"/>
</dbReference>
<dbReference type="InterPro" id="IPR016162">
    <property type="entry name" value="Ald_DH_N"/>
</dbReference>
<dbReference type="PROSITE" id="PS00070">
    <property type="entry name" value="ALDEHYDE_DEHYDR_CYS"/>
    <property type="match status" value="1"/>
</dbReference>
<accession>A0A9X3TPQ8</accession>
<dbReference type="InterPro" id="IPR016160">
    <property type="entry name" value="Ald_DH_CS_CYS"/>
</dbReference>
<dbReference type="InterPro" id="IPR016161">
    <property type="entry name" value="Ald_DH/histidinol_DH"/>
</dbReference>
<organism evidence="6 7">
    <name type="scientific">Brevibacillus thermoruber</name>
    <dbReference type="NCBI Taxonomy" id="33942"/>
    <lineage>
        <taxon>Bacteria</taxon>
        <taxon>Bacillati</taxon>
        <taxon>Bacillota</taxon>
        <taxon>Bacilli</taxon>
        <taxon>Bacillales</taxon>
        <taxon>Paenibacillaceae</taxon>
        <taxon>Brevibacillus</taxon>
    </lineage>
</organism>
<dbReference type="Proteomes" id="UP001151071">
    <property type="component" value="Unassembled WGS sequence"/>
</dbReference>
<proteinExistence type="inferred from homology"/>
<dbReference type="PANTHER" id="PTHR43353:SF5">
    <property type="entry name" value="SUCCINATE-SEMIALDEHYDE DEHYDROGENASE, MITOCHONDRIAL"/>
    <property type="match status" value="1"/>
</dbReference>
<comment type="similarity">
    <text evidence="1 4">Belongs to the aldehyde dehydrogenase family.</text>
</comment>
<dbReference type="SUPFAM" id="SSF53720">
    <property type="entry name" value="ALDH-like"/>
    <property type="match status" value="1"/>
</dbReference>
<evidence type="ECO:0000259" key="5">
    <source>
        <dbReference type="Pfam" id="PF00171"/>
    </source>
</evidence>
<dbReference type="EMBL" id="JAPYYP010000008">
    <property type="protein sequence ID" value="MDA5108516.1"/>
    <property type="molecule type" value="Genomic_DNA"/>
</dbReference>
<dbReference type="InterPro" id="IPR016163">
    <property type="entry name" value="Ald_DH_C"/>
</dbReference>
<evidence type="ECO:0000256" key="4">
    <source>
        <dbReference type="RuleBase" id="RU003345"/>
    </source>
</evidence>
<sequence length="487" mass="52306">MAVTNGTRDQWNHCWINGEKHSLPTALDVTNPATGEVVGRVPLGGEREARLAVDAAAQAFPLWARLPAQTRAGYLMEWAERIVRDRDVLAELLTAEQGKPLDEARDEIEGAAAFIRWYAEEGKRAYGEVIPASREQQRILVLRQPVGVAALITPWNYPAAMVARKMAPALAAGCTAVLKPARQTPLIAVALFDRLMETGLPAGAANLVTGEADAIGGAWLSDPRVRKLSFTGSTAVGKQLMRRAADQVKRLSLELGGNAPVIVFPDADLERAAEAIVANKFENAGQMCNGINVIYAHQEIADALTERIVARVRSLQVGAGTEPGVQVGPLIDENAVRRAEQLVADARENGARVLTGGYRLAAGAYARGHFFAPTVLDGVTRAMAVTREEIFGPVAPIVRFASEEEVLRWANETPYGLAAYVFTRDLGRSCRMSEGLEFGMVAVNGTSLSVPQAPFGGIKESGVGREGGHHGLAEYLDVKYVTLTLPD</sequence>
<gene>
    <name evidence="6" type="ORF">O3V59_09095</name>
</gene>
<dbReference type="PANTHER" id="PTHR43353">
    <property type="entry name" value="SUCCINATE-SEMIALDEHYDE DEHYDROGENASE, MITOCHONDRIAL"/>
    <property type="match status" value="1"/>
</dbReference>
<dbReference type="InterPro" id="IPR029510">
    <property type="entry name" value="Ald_DH_CS_GLU"/>
</dbReference>
<name>A0A9X3TPQ8_9BACL</name>
<dbReference type="InterPro" id="IPR015590">
    <property type="entry name" value="Aldehyde_DH_dom"/>
</dbReference>
<dbReference type="Gene3D" id="3.40.605.10">
    <property type="entry name" value="Aldehyde Dehydrogenase, Chain A, domain 1"/>
    <property type="match status" value="1"/>
</dbReference>
<keyword evidence="2 4" id="KW-0560">Oxidoreductase</keyword>
<evidence type="ECO:0000313" key="7">
    <source>
        <dbReference type="Proteomes" id="UP001151071"/>
    </source>
</evidence>
<dbReference type="CDD" id="cd07103">
    <property type="entry name" value="ALDH_F5_SSADH_GabD"/>
    <property type="match status" value="1"/>
</dbReference>
<dbReference type="FunFam" id="3.40.605.10:FF:000005">
    <property type="entry name" value="Succinate-semialdehyde dehydrogenase I"/>
    <property type="match status" value="1"/>
</dbReference>
<dbReference type="FunFam" id="3.40.309.10:FF:000004">
    <property type="entry name" value="Succinate-semialdehyde dehydrogenase I"/>
    <property type="match status" value="1"/>
</dbReference>
<feature type="active site" evidence="3">
    <location>
        <position position="254"/>
    </location>
</feature>
<dbReference type="GO" id="GO:0009450">
    <property type="term" value="P:gamma-aminobutyric acid catabolic process"/>
    <property type="evidence" value="ECO:0007669"/>
    <property type="project" value="TreeGrafter"/>
</dbReference>
<evidence type="ECO:0000313" key="6">
    <source>
        <dbReference type="EMBL" id="MDA5108516.1"/>
    </source>
</evidence>
<dbReference type="Pfam" id="PF00171">
    <property type="entry name" value="Aldedh"/>
    <property type="match status" value="1"/>
</dbReference>
<evidence type="ECO:0000256" key="3">
    <source>
        <dbReference type="PROSITE-ProRule" id="PRU10007"/>
    </source>
</evidence>
<protein>
    <submittedName>
        <fullName evidence="6">NAD-dependent succinate-semialdehyde dehydrogenase</fullName>
    </submittedName>
</protein>
<dbReference type="AlphaFoldDB" id="A0A9X3TPQ8"/>
<dbReference type="InterPro" id="IPR050740">
    <property type="entry name" value="Aldehyde_DH_Superfamily"/>
</dbReference>
<dbReference type="PROSITE" id="PS00687">
    <property type="entry name" value="ALDEHYDE_DEHYDR_GLU"/>
    <property type="match status" value="1"/>
</dbReference>